<gene>
    <name evidence="1" type="ORF">OPV22_023990</name>
</gene>
<accession>A0AAV8QT97</accession>
<proteinExistence type="predicted"/>
<dbReference type="EMBL" id="JAQQAF010000006">
    <property type="protein sequence ID" value="KAJ8480263.1"/>
    <property type="molecule type" value="Genomic_DNA"/>
</dbReference>
<name>A0AAV8QT97_ENSVE</name>
<sequence length="153" mass="17299">MNVSAEPFSLPQRQQHACMKHEMISRLVWVAEDTNIHAVLVFAFLSFRAWLKAQTILFYLGVHQVSYCSVALGLKQRIDSPPHLSSLCKVQDLLPSCRKGSTYQNIPRSINSCGGPSLLLLWSLNHFCTGISMMDDVLDMLGLQMTMYRRSIP</sequence>
<dbReference type="AlphaFoldDB" id="A0AAV8QT97"/>
<protein>
    <submittedName>
        <fullName evidence="1">Uncharacterized protein</fullName>
    </submittedName>
</protein>
<evidence type="ECO:0000313" key="2">
    <source>
        <dbReference type="Proteomes" id="UP001222027"/>
    </source>
</evidence>
<comment type="caution">
    <text evidence="1">The sequence shown here is derived from an EMBL/GenBank/DDBJ whole genome shotgun (WGS) entry which is preliminary data.</text>
</comment>
<keyword evidence="2" id="KW-1185">Reference proteome</keyword>
<organism evidence="1 2">
    <name type="scientific">Ensete ventricosum</name>
    <name type="common">Abyssinian banana</name>
    <name type="synonym">Musa ensete</name>
    <dbReference type="NCBI Taxonomy" id="4639"/>
    <lineage>
        <taxon>Eukaryota</taxon>
        <taxon>Viridiplantae</taxon>
        <taxon>Streptophyta</taxon>
        <taxon>Embryophyta</taxon>
        <taxon>Tracheophyta</taxon>
        <taxon>Spermatophyta</taxon>
        <taxon>Magnoliopsida</taxon>
        <taxon>Liliopsida</taxon>
        <taxon>Zingiberales</taxon>
        <taxon>Musaceae</taxon>
        <taxon>Ensete</taxon>
    </lineage>
</organism>
<dbReference type="Proteomes" id="UP001222027">
    <property type="component" value="Unassembled WGS sequence"/>
</dbReference>
<evidence type="ECO:0000313" key="1">
    <source>
        <dbReference type="EMBL" id="KAJ8480263.1"/>
    </source>
</evidence>
<reference evidence="1 2" key="1">
    <citation type="submission" date="2022-12" db="EMBL/GenBank/DDBJ databases">
        <title>Chromosome-scale assembly of the Ensete ventricosum genome.</title>
        <authorList>
            <person name="Dussert Y."/>
            <person name="Stocks J."/>
            <person name="Wendawek A."/>
            <person name="Woldeyes F."/>
            <person name="Nichols R.A."/>
            <person name="Borrell J.S."/>
        </authorList>
    </citation>
    <scope>NUCLEOTIDE SEQUENCE [LARGE SCALE GENOMIC DNA]</scope>
    <source>
        <strain evidence="2">cv. Maze</strain>
        <tissue evidence="1">Seeds</tissue>
    </source>
</reference>